<dbReference type="Proteomes" id="UP000036449">
    <property type="component" value="Unassembled WGS sequence"/>
</dbReference>
<evidence type="ECO:0000313" key="1">
    <source>
        <dbReference type="EMBL" id="KMO35954.1"/>
    </source>
</evidence>
<sequence length="70" mass="8074">MIRRTTAMARWRRRRMGPATRDILSRSRFDLLDSLDTLLVIPGSAVRTRNDQEGVRTAETIKQALIPPRL</sequence>
<organism evidence="1 2">
    <name type="scientific">Methylobacterium tarhaniae</name>
    <dbReference type="NCBI Taxonomy" id="1187852"/>
    <lineage>
        <taxon>Bacteria</taxon>
        <taxon>Pseudomonadati</taxon>
        <taxon>Pseudomonadota</taxon>
        <taxon>Alphaproteobacteria</taxon>
        <taxon>Hyphomicrobiales</taxon>
        <taxon>Methylobacteriaceae</taxon>
        <taxon>Methylobacterium</taxon>
    </lineage>
</organism>
<dbReference type="AlphaFoldDB" id="A0A0J6SQI1"/>
<comment type="caution">
    <text evidence="1">The sequence shown here is derived from an EMBL/GenBank/DDBJ whole genome shotgun (WGS) entry which is preliminary data.</text>
</comment>
<evidence type="ECO:0000313" key="2">
    <source>
        <dbReference type="Proteomes" id="UP000036449"/>
    </source>
</evidence>
<feature type="non-terminal residue" evidence="1">
    <location>
        <position position="70"/>
    </location>
</feature>
<reference evidence="1 2" key="1">
    <citation type="submission" date="2015-03" db="EMBL/GenBank/DDBJ databases">
        <title>Genome sequencing of Methylobacterium tarhaniae DSM 25844.</title>
        <authorList>
            <person name="Chaudhry V."/>
            <person name="Patil P.B."/>
        </authorList>
    </citation>
    <scope>NUCLEOTIDE SEQUENCE [LARGE SCALE GENOMIC DNA]</scope>
    <source>
        <strain evidence="1 2">DSM 25844</strain>
    </source>
</reference>
<protein>
    <submittedName>
        <fullName evidence="1">Uncharacterized protein</fullName>
    </submittedName>
</protein>
<proteinExistence type="predicted"/>
<gene>
    <name evidence="1" type="ORF">VQ03_21270</name>
</gene>
<keyword evidence="2" id="KW-1185">Reference proteome</keyword>
<accession>A0A0J6SQI1</accession>
<name>A0A0J6SQI1_9HYPH</name>
<dbReference type="EMBL" id="LABZ01000156">
    <property type="protein sequence ID" value="KMO35954.1"/>
    <property type="molecule type" value="Genomic_DNA"/>
</dbReference>
<dbReference type="PATRIC" id="fig|1187852.3.peg.1726"/>